<sequence length="138" mass="15645">MVNKVILIGNVGGDPEVRYLDGGVAVARFSLATSEVYNNKNGERVTQTEWHNIVLWRRLAQTAEQYVKKGMMLYVEGRIRTRSWDDQNGVKRYTTEIYGDNFQMLSRKQDGNDRSQDTPMPPAPDLSAGSDDSDDLPF</sequence>
<dbReference type="SUPFAM" id="SSF50249">
    <property type="entry name" value="Nucleic acid-binding proteins"/>
    <property type="match status" value="1"/>
</dbReference>
<dbReference type="NCBIfam" id="TIGR00621">
    <property type="entry name" value="ssb"/>
    <property type="match status" value="1"/>
</dbReference>
<evidence type="ECO:0000256" key="4">
    <source>
        <dbReference type="SAM" id="MobiDB-lite"/>
    </source>
</evidence>
<reference evidence="5 6" key="1">
    <citation type="submission" date="2020-08" db="EMBL/GenBank/DDBJ databases">
        <title>Genome public.</title>
        <authorList>
            <person name="Liu C."/>
            <person name="Sun Q."/>
        </authorList>
    </citation>
    <scope>NUCLEOTIDE SEQUENCE [LARGE SCALE GENOMIC DNA]</scope>
    <source>
        <strain evidence="5 6">NSJ-56</strain>
    </source>
</reference>
<dbReference type="GO" id="GO:0003677">
    <property type="term" value="F:DNA binding"/>
    <property type="evidence" value="ECO:0007669"/>
    <property type="project" value="UniProtKB-KW"/>
</dbReference>
<evidence type="ECO:0000313" key="5">
    <source>
        <dbReference type="EMBL" id="MBC5622914.1"/>
    </source>
</evidence>
<dbReference type="Proteomes" id="UP000646484">
    <property type="component" value="Unassembled WGS sequence"/>
</dbReference>
<keyword evidence="6" id="KW-1185">Reference proteome</keyword>
<dbReference type="HAMAP" id="MF_00984">
    <property type="entry name" value="SSB"/>
    <property type="match status" value="1"/>
</dbReference>
<feature type="region of interest" description="Disordered" evidence="4">
    <location>
        <begin position="102"/>
        <end position="138"/>
    </location>
</feature>
<feature type="compositionally biased region" description="Basic and acidic residues" evidence="4">
    <location>
        <begin position="107"/>
        <end position="116"/>
    </location>
</feature>
<gene>
    <name evidence="5" type="ORF">H8S64_17620</name>
</gene>
<accession>A0ABR7D4R0</accession>
<evidence type="ECO:0000256" key="1">
    <source>
        <dbReference type="ARBA" id="ARBA00023125"/>
    </source>
</evidence>
<protein>
    <recommendedName>
        <fullName evidence="2 3">Single-stranded DNA-binding protein</fullName>
        <shortName evidence="2">SSB</shortName>
    </recommendedName>
</protein>
<keyword evidence="1 2" id="KW-0238">DNA-binding</keyword>
<dbReference type="PANTHER" id="PTHR10302:SF0">
    <property type="entry name" value="SINGLE-STRANDED DNA-BINDING PROTEIN, MITOCHONDRIAL"/>
    <property type="match status" value="1"/>
</dbReference>
<dbReference type="InterPro" id="IPR012340">
    <property type="entry name" value="NA-bd_OB-fold"/>
</dbReference>
<organism evidence="5 6">
    <name type="scientific">Butyricimonas hominis</name>
    <dbReference type="NCBI Taxonomy" id="2763032"/>
    <lineage>
        <taxon>Bacteria</taxon>
        <taxon>Pseudomonadati</taxon>
        <taxon>Bacteroidota</taxon>
        <taxon>Bacteroidia</taxon>
        <taxon>Bacteroidales</taxon>
        <taxon>Odoribacteraceae</taxon>
        <taxon>Butyricimonas</taxon>
    </lineage>
</organism>
<proteinExistence type="inferred from homology"/>
<comment type="caution">
    <text evidence="2">Lacks conserved residue(s) required for the propagation of feature annotation.</text>
</comment>
<dbReference type="PANTHER" id="PTHR10302">
    <property type="entry name" value="SINGLE-STRANDED DNA-BINDING PROTEIN"/>
    <property type="match status" value="1"/>
</dbReference>
<dbReference type="InterPro" id="IPR000424">
    <property type="entry name" value="Primosome_PriB/ssb"/>
</dbReference>
<evidence type="ECO:0000256" key="3">
    <source>
        <dbReference type="PIRNR" id="PIRNR002070"/>
    </source>
</evidence>
<comment type="subunit">
    <text evidence="2">Homotetramer.</text>
</comment>
<dbReference type="Pfam" id="PF00436">
    <property type="entry name" value="SSB"/>
    <property type="match status" value="1"/>
</dbReference>
<evidence type="ECO:0000313" key="6">
    <source>
        <dbReference type="Proteomes" id="UP000646484"/>
    </source>
</evidence>
<comment type="caution">
    <text evidence="5">The sequence shown here is derived from an EMBL/GenBank/DDBJ whole genome shotgun (WGS) entry which is preliminary data.</text>
</comment>
<dbReference type="PROSITE" id="PS50935">
    <property type="entry name" value="SSB"/>
    <property type="match status" value="1"/>
</dbReference>
<name>A0ABR7D4R0_9BACT</name>
<dbReference type="PIRSF" id="PIRSF002070">
    <property type="entry name" value="SSB"/>
    <property type="match status" value="1"/>
</dbReference>
<evidence type="ECO:0000256" key="2">
    <source>
        <dbReference type="HAMAP-Rule" id="MF_00984"/>
    </source>
</evidence>
<dbReference type="RefSeq" id="WP_186977809.1">
    <property type="nucleotide sequence ID" value="NZ_JACOOH010000008.1"/>
</dbReference>
<dbReference type="InterPro" id="IPR011344">
    <property type="entry name" value="ssDNA-bd"/>
</dbReference>
<dbReference type="CDD" id="cd04496">
    <property type="entry name" value="SSB_OBF"/>
    <property type="match status" value="1"/>
</dbReference>
<dbReference type="EMBL" id="JACOOH010000008">
    <property type="protein sequence ID" value="MBC5622914.1"/>
    <property type="molecule type" value="Genomic_DNA"/>
</dbReference>
<dbReference type="Gene3D" id="2.40.50.140">
    <property type="entry name" value="Nucleic acid-binding proteins"/>
    <property type="match status" value="1"/>
</dbReference>